<evidence type="ECO:0000259" key="1">
    <source>
        <dbReference type="Pfam" id="PF04466"/>
    </source>
</evidence>
<dbReference type="InterPro" id="IPR052380">
    <property type="entry name" value="Viral_DNA_packaging_terminase"/>
</dbReference>
<dbReference type="EMBL" id="BAPV01000012">
    <property type="protein sequence ID" value="GBQ89007.1"/>
    <property type="molecule type" value="Genomic_DNA"/>
</dbReference>
<name>A0ABQ0Q321_9PROT</name>
<evidence type="ECO:0000313" key="4">
    <source>
        <dbReference type="Proteomes" id="UP001062776"/>
    </source>
</evidence>
<dbReference type="PANTHER" id="PTHR39184:SF1">
    <property type="entry name" value="PBSX PHAGE TERMINASE LARGE SUBUNIT"/>
    <property type="match status" value="1"/>
</dbReference>
<dbReference type="InterPro" id="IPR035413">
    <property type="entry name" value="Terminase_L_C"/>
</dbReference>
<keyword evidence="4" id="KW-1185">Reference proteome</keyword>
<comment type="caution">
    <text evidence="3">The sequence shown here is derived from an EMBL/GenBank/DDBJ whole genome shotgun (WGS) entry which is preliminary data.</text>
</comment>
<accession>A0ABQ0Q321</accession>
<reference evidence="3" key="1">
    <citation type="submission" date="2013-04" db="EMBL/GenBank/DDBJ databases">
        <title>The genome sequencing project of 58 acetic acid bacteria.</title>
        <authorList>
            <person name="Okamoto-Kainuma A."/>
            <person name="Ishikawa M."/>
            <person name="Umino S."/>
            <person name="Koizumi Y."/>
            <person name="Shiwa Y."/>
            <person name="Yoshikawa H."/>
            <person name="Matsutani M."/>
            <person name="Matsushita K."/>
        </authorList>
    </citation>
    <scope>NUCLEOTIDE SEQUENCE</scope>
    <source>
        <strain evidence="3">NRIC 0535</strain>
    </source>
</reference>
<gene>
    <name evidence="3" type="ORF">AA0535_1686</name>
</gene>
<evidence type="ECO:0000313" key="3">
    <source>
        <dbReference type="EMBL" id="GBQ89007.1"/>
    </source>
</evidence>
<dbReference type="Gene3D" id="3.40.50.300">
    <property type="entry name" value="P-loop containing nucleotide triphosphate hydrolases"/>
    <property type="match status" value="1"/>
</dbReference>
<dbReference type="Pfam" id="PF04466">
    <property type="entry name" value="Terminase_3"/>
    <property type="match status" value="1"/>
</dbReference>
<dbReference type="NCBIfam" id="TIGR01547">
    <property type="entry name" value="phage_term_2"/>
    <property type="match status" value="1"/>
</dbReference>
<sequence length="408" mass="47039">MSQTRIEIPPAFGDFGRGYRYRVWYGGRGSSKSWTVARVLVALAATRPIRVLCVREFQNSINDSVKRLLADQIEALGLTPWFKVQETSISSKAGAEFLFKGLARNIQGIKSTEGVDICWVEEGQTVSQSSLDILIPTIRKAGSELWFTYNPEHDDDPMHRLMLMLQDEDGALVRKVGWQDNPWFPPELNAERQLLLRHDPEAYEHVWEGECRTISEAVVFRHSVSFEEFETPDDARLYFGADWGFSQDPTALIRAFIDDDVLYVDQEAFGLGVEMDELPSLFDRVPGSRDWPILADCARPETISYMANRHRFRIMPAEKWKGSVEDGIERIKAFRKIVVHPRCEQIAKEFRMYSYKVDPRDARLILPKLEDKWNHGIDALRYALSPLIQNRRKAPDFSAFNALPNRRR</sequence>
<dbReference type="Gene3D" id="3.30.420.280">
    <property type="match status" value="1"/>
</dbReference>
<feature type="domain" description="Phage terminase large subunit C-terminal" evidence="2">
    <location>
        <begin position="242"/>
        <end position="385"/>
    </location>
</feature>
<dbReference type="Proteomes" id="UP001062776">
    <property type="component" value="Unassembled WGS sequence"/>
</dbReference>
<feature type="domain" description="Phage terminase large subunit N-terminal" evidence="1">
    <location>
        <begin position="20"/>
        <end position="210"/>
    </location>
</feature>
<dbReference type="PANTHER" id="PTHR39184">
    <property type="match status" value="1"/>
</dbReference>
<dbReference type="RefSeq" id="WP_264815542.1">
    <property type="nucleotide sequence ID" value="NZ_BAPV01000012.1"/>
</dbReference>
<evidence type="ECO:0000259" key="2">
    <source>
        <dbReference type="Pfam" id="PF17288"/>
    </source>
</evidence>
<dbReference type="Pfam" id="PF17288">
    <property type="entry name" value="Terminase_3C"/>
    <property type="match status" value="1"/>
</dbReference>
<dbReference type="InterPro" id="IPR035412">
    <property type="entry name" value="Terminase_L_N"/>
</dbReference>
<dbReference type="InterPro" id="IPR027417">
    <property type="entry name" value="P-loop_NTPase"/>
</dbReference>
<dbReference type="InterPro" id="IPR006437">
    <property type="entry name" value="Phage_terminase_lsu"/>
</dbReference>
<organism evidence="3 4">
    <name type="scientific">Asaia krungthepensis NRIC 0535</name>
    <dbReference type="NCBI Taxonomy" id="1307925"/>
    <lineage>
        <taxon>Bacteria</taxon>
        <taxon>Pseudomonadati</taxon>
        <taxon>Pseudomonadota</taxon>
        <taxon>Alphaproteobacteria</taxon>
        <taxon>Acetobacterales</taxon>
        <taxon>Acetobacteraceae</taxon>
        <taxon>Asaia</taxon>
    </lineage>
</organism>
<proteinExistence type="predicted"/>
<protein>
    <submittedName>
        <fullName evidence="3">Phage terminase large subunit</fullName>
    </submittedName>
</protein>